<feature type="active site" evidence="5">
    <location>
        <position position="259"/>
    </location>
</feature>
<dbReference type="Gene3D" id="3.40.605.10">
    <property type="entry name" value="Aldehyde Dehydrogenase, Chain A, domain 1"/>
    <property type="match status" value="1"/>
</dbReference>
<dbReference type="Gene3D" id="3.40.309.10">
    <property type="entry name" value="Aldehyde Dehydrogenase, Chain A, domain 2"/>
    <property type="match status" value="1"/>
</dbReference>
<dbReference type="InterPro" id="IPR029510">
    <property type="entry name" value="Ald_DH_CS_GLU"/>
</dbReference>
<gene>
    <name evidence="8" type="ORF">B0J15DRAFT_410745</name>
</gene>
<evidence type="ECO:0000256" key="5">
    <source>
        <dbReference type="PROSITE-ProRule" id="PRU10007"/>
    </source>
</evidence>
<dbReference type="InterPro" id="IPR015590">
    <property type="entry name" value="Aldehyde_DH_dom"/>
</dbReference>
<proteinExistence type="inferred from homology"/>
<comment type="catalytic activity">
    <reaction evidence="4">
        <text>an aldehyde + NAD(+) + H2O = a carboxylate + NADH + 2 H(+)</text>
        <dbReference type="Rhea" id="RHEA:16185"/>
        <dbReference type="ChEBI" id="CHEBI:15377"/>
        <dbReference type="ChEBI" id="CHEBI:15378"/>
        <dbReference type="ChEBI" id="CHEBI:17478"/>
        <dbReference type="ChEBI" id="CHEBI:29067"/>
        <dbReference type="ChEBI" id="CHEBI:57540"/>
        <dbReference type="ChEBI" id="CHEBI:57945"/>
        <dbReference type="EC" id="1.2.1.3"/>
    </reaction>
</comment>
<evidence type="ECO:0000256" key="1">
    <source>
        <dbReference type="ARBA" id="ARBA00009986"/>
    </source>
</evidence>
<accession>A0A9P9JME3</accession>
<protein>
    <recommendedName>
        <fullName evidence="3">aldehyde dehydrogenase (NAD(+))</fullName>
        <ecNumber evidence="3">1.2.1.3</ecNumber>
    </recommendedName>
</protein>
<dbReference type="SUPFAM" id="SSF53720">
    <property type="entry name" value="ALDH-like"/>
    <property type="match status" value="1"/>
</dbReference>
<dbReference type="AlphaFoldDB" id="A0A9P9JME3"/>
<dbReference type="EMBL" id="JAGTJS010000038">
    <property type="protein sequence ID" value="KAH7230337.1"/>
    <property type="molecule type" value="Genomic_DNA"/>
</dbReference>
<dbReference type="InterPro" id="IPR016163">
    <property type="entry name" value="Ald_DH_C"/>
</dbReference>
<dbReference type="FunFam" id="3.40.309.10:FF:000012">
    <property type="entry name" value="Betaine aldehyde dehydrogenase"/>
    <property type="match status" value="1"/>
</dbReference>
<comment type="similarity">
    <text evidence="1 6">Belongs to the aldehyde dehydrogenase family.</text>
</comment>
<evidence type="ECO:0000256" key="4">
    <source>
        <dbReference type="ARBA" id="ARBA00049194"/>
    </source>
</evidence>
<dbReference type="EC" id="1.2.1.3" evidence="3"/>
<evidence type="ECO:0000256" key="6">
    <source>
        <dbReference type="RuleBase" id="RU003345"/>
    </source>
</evidence>
<evidence type="ECO:0000313" key="9">
    <source>
        <dbReference type="Proteomes" id="UP000736672"/>
    </source>
</evidence>
<dbReference type="InterPro" id="IPR016162">
    <property type="entry name" value="Ald_DH_N"/>
</dbReference>
<dbReference type="GO" id="GO:0004029">
    <property type="term" value="F:aldehyde dehydrogenase (NAD+) activity"/>
    <property type="evidence" value="ECO:0007669"/>
    <property type="project" value="UniProtKB-EC"/>
</dbReference>
<dbReference type="InterPro" id="IPR016161">
    <property type="entry name" value="Ald_DH/histidinol_DH"/>
</dbReference>
<dbReference type="Pfam" id="PF00171">
    <property type="entry name" value="Aldedh"/>
    <property type="match status" value="1"/>
</dbReference>
<keyword evidence="2 6" id="KW-0560">Oxidoreductase</keyword>
<dbReference type="Proteomes" id="UP000736672">
    <property type="component" value="Unassembled WGS sequence"/>
</dbReference>
<evidence type="ECO:0000259" key="7">
    <source>
        <dbReference type="Pfam" id="PF00171"/>
    </source>
</evidence>
<evidence type="ECO:0000256" key="3">
    <source>
        <dbReference type="ARBA" id="ARBA00024226"/>
    </source>
</evidence>
<dbReference type="FunFam" id="3.40.605.10:FF:000007">
    <property type="entry name" value="NAD/NADP-dependent betaine aldehyde dehydrogenase"/>
    <property type="match status" value="1"/>
</dbReference>
<organism evidence="8 9">
    <name type="scientific">Fusarium solani</name>
    <name type="common">Filamentous fungus</name>
    <dbReference type="NCBI Taxonomy" id="169388"/>
    <lineage>
        <taxon>Eukaryota</taxon>
        <taxon>Fungi</taxon>
        <taxon>Dikarya</taxon>
        <taxon>Ascomycota</taxon>
        <taxon>Pezizomycotina</taxon>
        <taxon>Sordariomycetes</taxon>
        <taxon>Hypocreomycetidae</taxon>
        <taxon>Hypocreales</taxon>
        <taxon>Nectriaceae</taxon>
        <taxon>Fusarium</taxon>
        <taxon>Fusarium solani species complex</taxon>
    </lineage>
</organism>
<sequence>MSTQAIETRLFINGEFVQSIKGKRFPVTNPSNGEHVADVSEADQDDVDKAVQAASAAFPAWENTDRTFTAFTRSKILLKLADLVEANVPEFARLEALSMGRPVATYDDAIIATFIIRYAASAVHQISGKTSIQSPGTFSMSLKQPYGVTGAIIPWNRVNGLPVIMLATKASYCLAAGNTLVLKSSEKAPLTSCLFAKLTTEAGLPGGVFNLVHGFGLPCGNAIAARPNIRKISFTGSPGTGKLIARAAAESNFKNVTLELGGKNPIVVFDDADLDKAAKAAVTSGFFNAGQLCMASSRVLLQDTIKDQFMEAYLAHVDELASKQGDPLHAETLLGPQADEAQWSNITSIIDKGKKAGLNFVRGADQRPSPRNGCFINPAVVLEPSQDEPIVRNEVFGPVTAVNSFSTAEQALEMMNNSEYGLYASVFTKDVARALKFSKRVESGVVAINRTSPLLAFDLPFGGYKMSGSGREFGSEGLETWLETKTVIFDGPA</sequence>
<evidence type="ECO:0000313" key="8">
    <source>
        <dbReference type="EMBL" id="KAH7230337.1"/>
    </source>
</evidence>
<dbReference type="PROSITE" id="PS00687">
    <property type="entry name" value="ALDEHYDE_DEHYDR_GLU"/>
    <property type="match status" value="1"/>
</dbReference>
<evidence type="ECO:0000256" key="2">
    <source>
        <dbReference type="ARBA" id="ARBA00023002"/>
    </source>
</evidence>
<dbReference type="OrthoDB" id="310895at2759"/>
<name>A0A9P9JME3_FUSSL</name>
<dbReference type="PANTHER" id="PTHR11699">
    <property type="entry name" value="ALDEHYDE DEHYDROGENASE-RELATED"/>
    <property type="match status" value="1"/>
</dbReference>
<keyword evidence="9" id="KW-1185">Reference proteome</keyword>
<comment type="caution">
    <text evidence="8">The sequence shown here is derived from an EMBL/GenBank/DDBJ whole genome shotgun (WGS) entry which is preliminary data.</text>
</comment>
<feature type="domain" description="Aldehyde dehydrogenase" evidence="7">
    <location>
        <begin position="18"/>
        <end position="487"/>
    </location>
</feature>
<reference evidence="8" key="1">
    <citation type="journal article" date="2021" name="Nat. Commun.">
        <title>Genetic determinants of endophytism in the Arabidopsis root mycobiome.</title>
        <authorList>
            <person name="Mesny F."/>
            <person name="Miyauchi S."/>
            <person name="Thiergart T."/>
            <person name="Pickel B."/>
            <person name="Atanasova L."/>
            <person name="Karlsson M."/>
            <person name="Huettel B."/>
            <person name="Barry K.W."/>
            <person name="Haridas S."/>
            <person name="Chen C."/>
            <person name="Bauer D."/>
            <person name="Andreopoulos W."/>
            <person name="Pangilinan J."/>
            <person name="LaButti K."/>
            <person name="Riley R."/>
            <person name="Lipzen A."/>
            <person name="Clum A."/>
            <person name="Drula E."/>
            <person name="Henrissat B."/>
            <person name="Kohler A."/>
            <person name="Grigoriev I.V."/>
            <person name="Martin F.M."/>
            <person name="Hacquard S."/>
        </authorList>
    </citation>
    <scope>NUCLEOTIDE SEQUENCE</scope>
    <source>
        <strain evidence="8">FSSC 5 MPI-SDFR-AT-0091</strain>
    </source>
</reference>